<dbReference type="CDD" id="cd04301">
    <property type="entry name" value="NAT_SF"/>
    <property type="match status" value="1"/>
</dbReference>
<dbReference type="OrthoDB" id="3853310at2759"/>
<sequence>MPVTVDDSSPTQVFIDAHIANLCETAEAIHVQRQAGTQGGVLIRTSSALTGKLNRAVGSGKQGALDNADLEKVESIFGVIGLGAEIHLSPFASAATIQTLLSRGYVNWGRLHTYWCRVDGPPADHATGTRKAEPGHVVTRTVQSSEIEQFVQASVAGFEDGGRSPALLRTVAGIAASRPDTTLYLAEVDGHVAGGAAMAIIETADGSVAHLYLDSTIPRHRGRGVHQALIHARLHDAHHSGISVASMITRPGSGSARNAERAGLSLAYTTSVFHLDRRS</sequence>
<dbReference type="GO" id="GO:0016747">
    <property type="term" value="F:acyltransferase activity, transferring groups other than amino-acyl groups"/>
    <property type="evidence" value="ECO:0007669"/>
    <property type="project" value="InterPro"/>
</dbReference>
<organism evidence="2 3">
    <name type="scientific">Penicillium chermesinum</name>
    <dbReference type="NCBI Taxonomy" id="63820"/>
    <lineage>
        <taxon>Eukaryota</taxon>
        <taxon>Fungi</taxon>
        <taxon>Dikarya</taxon>
        <taxon>Ascomycota</taxon>
        <taxon>Pezizomycotina</taxon>
        <taxon>Eurotiomycetes</taxon>
        <taxon>Eurotiomycetidae</taxon>
        <taxon>Eurotiales</taxon>
        <taxon>Aspergillaceae</taxon>
        <taxon>Penicillium</taxon>
    </lineage>
</organism>
<reference evidence="2" key="1">
    <citation type="submission" date="2022-11" db="EMBL/GenBank/DDBJ databases">
        <authorList>
            <person name="Petersen C."/>
        </authorList>
    </citation>
    <scope>NUCLEOTIDE SEQUENCE</scope>
    <source>
        <strain evidence="2">IBT 19713</strain>
    </source>
</reference>
<dbReference type="PROSITE" id="PS51186">
    <property type="entry name" value="GNAT"/>
    <property type="match status" value="1"/>
</dbReference>
<dbReference type="RefSeq" id="XP_058327336.1">
    <property type="nucleotide sequence ID" value="XM_058479006.1"/>
</dbReference>
<protein>
    <recommendedName>
        <fullName evidence="1">N-acetyltransferase domain-containing protein</fullName>
    </recommendedName>
</protein>
<dbReference type="GeneID" id="83206309"/>
<dbReference type="SUPFAM" id="SSF55729">
    <property type="entry name" value="Acyl-CoA N-acyltransferases (Nat)"/>
    <property type="match status" value="1"/>
</dbReference>
<dbReference type="EMBL" id="JAPQKS010000007">
    <property type="protein sequence ID" value="KAJ5220506.1"/>
    <property type="molecule type" value="Genomic_DNA"/>
</dbReference>
<keyword evidence="3" id="KW-1185">Reference proteome</keyword>
<dbReference type="AlphaFoldDB" id="A0A9W9TF90"/>
<evidence type="ECO:0000259" key="1">
    <source>
        <dbReference type="PROSITE" id="PS51186"/>
    </source>
</evidence>
<proteinExistence type="predicted"/>
<name>A0A9W9TF90_9EURO</name>
<dbReference type="InterPro" id="IPR016181">
    <property type="entry name" value="Acyl_CoA_acyltransferase"/>
</dbReference>
<dbReference type="Proteomes" id="UP001150941">
    <property type="component" value="Unassembled WGS sequence"/>
</dbReference>
<dbReference type="Pfam" id="PF00583">
    <property type="entry name" value="Acetyltransf_1"/>
    <property type="match status" value="1"/>
</dbReference>
<comment type="caution">
    <text evidence="2">The sequence shown here is derived from an EMBL/GenBank/DDBJ whole genome shotgun (WGS) entry which is preliminary data.</text>
</comment>
<evidence type="ECO:0000313" key="3">
    <source>
        <dbReference type="Proteomes" id="UP001150941"/>
    </source>
</evidence>
<dbReference type="Gene3D" id="3.40.630.30">
    <property type="match status" value="1"/>
</dbReference>
<evidence type="ECO:0000313" key="2">
    <source>
        <dbReference type="EMBL" id="KAJ5220506.1"/>
    </source>
</evidence>
<dbReference type="InterPro" id="IPR000182">
    <property type="entry name" value="GNAT_dom"/>
</dbReference>
<reference evidence="2" key="2">
    <citation type="journal article" date="2023" name="IMA Fungus">
        <title>Comparative genomic study of the Penicillium genus elucidates a diverse pangenome and 15 lateral gene transfer events.</title>
        <authorList>
            <person name="Petersen C."/>
            <person name="Sorensen T."/>
            <person name="Nielsen M.R."/>
            <person name="Sondergaard T.E."/>
            <person name="Sorensen J.L."/>
            <person name="Fitzpatrick D.A."/>
            <person name="Frisvad J.C."/>
            <person name="Nielsen K.L."/>
        </authorList>
    </citation>
    <scope>NUCLEOTIDE SEQUENCE</scope>
    <source>
        <strain evidence="2">IBT 19713</strain>
    </source>
</reference>
<feature type="domain" description="N-acetyltransferase" evidence="1">
    <location>
        <begin position="137"/>
        <end position="279"/>
    </location>
</feature>
<accession>A0A9W9TF90</accession>
<gene>
    <name evidence="2" type="ORF">N7468_009710</name>
</gene>